<keyword evidence="6" id="KW-1185">Reference proteome</keyword>
<dbReference type="GO" id="GO:0030838">
    <property type="term" value="P:positive regulation of actin filament polymerization"/>
    <property type="evidence" value="ECO:0000318"/>
    <property type="project" value="GO_Central"/>
</dbReference>
<feature type="region of interest" description="Disordered" evidence="3">
    <location>
        <begin position="80"/>
        <end position="104"/>
    </location>
</feature>
<dbReference type="GeneTree" id="ENSGT00940000167811"/>
<dbReference type="GO" id="GO:0031274">
    <property type="term" value="P:positive regulation of pseudopodium assembly"/>
    <property type="evidence" value="ECO:0000318"/>
    <property type="project" value="GO_Central"/>
</dbReference>
<dbReference type="InterPro" id="IPR051296">
    <property type="entry name" value="Cdc42_Effector_BORG/CEP"/>
</dbReference>
<dbReference type="InterPro" id="IPR000095">
    <property type="entry name" value="CRIB_dom"/>
</dbReference>
<dbReference type="GO" id="GO:0005856">
    <property type="term" value="C:cytoskeleton"/>
    <property type="evidence" value="ECO:0000318"/>
    <property type="project" value="GO_Central"/>
</dbReference>
<reference evidence="5" key="2">
    <citation type="submission" date="2025-08" db="UniProtKB">
        <authorList>
            <consortium name="Ensembl"/>
        </authorList>
    </citation>
    <scope>IDENTIFICATION</scope>
</reference>
<dbReference type="Ensembl" id="ENSLOCT00000021853.1">
    <property type="protein sequence ID" value="ENSLOCP00000021816.1"/>
    <property type="gene ID" value="ENSLOCG00000017711.1"/>
</dbReference>
<feature type="region of interest" description="Disordered" evidence="3">
    <location>
        <begin position="129"/>
        <end position="161"/>
    </location>
</feature>
<dbReference type="PANTHER" id="PTHR15344:SF20">
    <property type="entry name" value="CDC42 EFFECTOR PROTEIN 3-LIKE"/>
    <property type="match status" value="1"/>
</dbReference>
<dbReference type="OMA" id="SEQNLFM"/>
<dbReference type="InParanoid" id="W5NMF7"/>
<dbReference type="Bgee" id="ENSLOCG00000017711">
    <property type="expression patterns" value="Expressed in zone of skin and 7 other cell types or tissues"/>
</dbReference>
<dbReference type="Proteomes" id="UP000018468">
    <property type="component" value="Linkage group LG7"/>
</dbReference>
<evidence type="ECO:0000313" key="6">
    <source>
        <dbReference type="Proteomes" id="UP000018468"/>
    </source>
</evidence>
<proteinExistence type="inferred from homology"/>
<reference evidence="5" key="3">
    <citation type="submission" date="2025-09" db="UniProtKB">
        <authorList>
            <consortium name="Ensembl"/>
        </authorList>
    </citation>
    <scope>IDENTIFICATION</scope>
</reference>
<dbReference type="GO" id="GO:0012505">
    <property type="term" value="C:endomembrane system"/>
    <property type="evidence" value="ECO:0007669"/>
    <property type="project" value="UniProtKB-SubCell"/>
</dbReference>
<dbReference type="GO" id="GO:0007266">
    <property type="term" value="P:Rho protein signal transduction"/>
    <property type="evidence" value="ECO:0000318"/>
    <property type="project" value="GO_Central"/>
</dbReference>
<dbReference type="PROSITE" id="PS50108">
    <property type="entry name" value="CRIB"/>
    <property type="match status" value="1"/>
</dbReference>
<reference evidence="6" key="1">
    <citation type="submission" date="2011-12" db="EMBL/GenBank/DDBJ databases">
        <title>The Draft Genome of Lepisosteus oculatus.</title>
        <authorList>
            <consortium name="The Broad Institute Genome Assembly &amp; Analysis Group"/>
            <consortium name="Computational R&amp;D Group"/>
            <consortium name="and Sequencing Platform"/>
            <person name="Di Palma F."/>
            <person name="Alfoldi J."/>
            <person name="Johnson J."/>
            <person name="Berlin A."/>
            <person name="Gnerre S."/>
            <person name="Jaffe D."/>
            <person name="MacCallum I."/>
            <person name="Young S."/>
            <person name="Walker B.J."/>
            <person name="Lander E.S."/>
            <person name="Lindblad-Toh K."/>
        </authorList>
    </citation>
    <scope>NUCLEOTIDE SEQUENCE [LARGE SCALE GENOMIC DNA]</scope>
</reference>
<dbReference type="GO" id="GO:0008360">
    <property type="term" value="P:regulation of cell shape"/>
    <property type="evidence" value="ECO:0000318"/>
    <property type="project" value="GO_Central"/>
</dbReference>
<feature type="domain" description="CRIB" evidence="4">
    <location>
        <begin position="31"/>
        <end position="45"/>
    </location>
</feature>
<comment type="subcellular location">
    <subcellularLocation>
        <location evidence="1">Endomembrane system</location>
        <topology evidence="1">Peripheral membrane protein</topology>
    </subcellularLocation>
</comment>
<protein>
    <recommendedName>
        <fullName evidence="4">CRIB domain-containing protein</fullName>
    </recommendedName>
</protein>
<feature type="compositionally biased region" description="Basic and acidic residues" evidence="3">
    <location>
        <begin position="129"/>
        <end position="149"/>
    </location>
</feature>
<evidence type="ECO:0000256" key="1">
    <source>
        <dbReference type="ARBA" id="ARBA00004184"/>
    </source>
</evidence>
<dbReference type="PANTHER" id="PTHR15344">
    <property type="entry name" value="CDC42 EFFECTOR PROTEIN BORG"/>
    <property type="match status" value="1"/>
</dbReference>
<name>W5NMF7_LEPOC</name>
<dbReference type="GO" id="GO:0005737">
    <property type="term" value="C:cytoplasm"/>
    <property type="evidence" value="ECO:0000318"/>
    <property type="project" value="GO_Central"/>
</dbReference>
<dbReference type="SMART" id="SM00285">
    <property type="entry name" value="PBD"/>
    <property type="match status" value="1"/>
</dbReference>
<evidence type="ECO:0000256" key="2">
    <source>
        <dbReference type="ARBA" id="ARBA00010770"/>
    </source>
</evidence>
<evidence type="ECO:0000259" key="4">
    <source>
        <dbReference type="PROSITE" id="PS50108"/>
    </source>
</evidence>
<comment type="similarity">
    <text evidence="2">Belongs to the BORG/CEP family.</text>
</comment>
<feature type="region of interest" description="Disordered" evidence="3">
    <location>
        <begin position="1"/>
        <end position="22"/>
    </location>
</feature>
<accession>W5NMF7</accession>
<sequence>MPLKSSLHLKSPSPRWSKKQKRKEVLSVNMISLPLGDFRHLSHIGSGGSGDTFGDLSFLNRGHSLLLKSSQSEQNLLLACAPPPKPPRLNPEEDRSRESTAWGDIYSSHRRQISSSMPLLDSEELDNLQHEDHSDTTDKHSFSSGRDTETTLSFEEDPLPVEEEPAFSLNLDLGPSILDDVLQVMEKH</sequence>
<dbReference type="eggNOG" id="ENOG502S1QK">
    <property type="taxonomic scope" value="Eukaryota"/>
</dbReference>
<dbReference type="AlphaFoldDB" id="W5NMF7"/>
<evidence type="ECO:0000313" key="5">
    <source>
        <dbReference type="Ensembl" id="ENSLOCP00000021816.1"/>
    </source>
</evidence>
<dbReference type="GO" id="GO:0005886">
    <property type="term" value="C:plasma membrane"/>
    <property type="evidence" value="ECO:0000318"/>
    <property type="project" value="GO_Central"/>
</dbReference>
<organism evidence="5 6">
    <name type="scientific">Lepisosteus oculatus</name>
    <name type="common">Spotted gar</name>
    <dbReference type="NCBI Taxonomy" id="7918"/>
    <lineage>
        <taxon>Eukaryota</taxon>
        <taxon>Metazoa</taxon>
        <taxon>Chordata</taxon>
        <taxon>Craniata</taxon>
        <taxon>Vertebrata</taxon>
        <taxon>Euteleostomi</taxon>
        <taxon>Actinopterygii</taxon>
        <taxon>Neopterygii</taxon>
        <taxon>Holostei</taxon>
        <taxon>Semionotiformes</taxon>
        <taxon>Lepisosteidae</taxon>
        <taxon>Lepisosteus</taxon>
    </lineage>
</organism>
<dbReference type="EMBL" id="AHAT01019030">
    <property type="status" value="NOT_ANNOTATED_CDS"/>
    <property type="molecule type" value="Genomic_DNA"/>
</dbReference>
<evidence type="ECO:0000256" key="3">
    <source>
        <dbReference type="SAM" id="MobiDB-lite"/>
    </source>
</evidence>
<dbReference type="Pfam" id="PF14957">
    <property type="entry name" value="BORG_CEP"/>
    <property type="match status" value="1"/>
</dbReference>
<dbReference type="GO" id="GO:0031267">
    <property type="term" value="F:small GTPase binding"/>
    <property type="evidence" value="ECO:0000318"/>
    <property type="project" value="GO_Central"/>
</dbReference>
<dbReference type="InterPro" id="IPR029273">
    <property type="entry name" value="Cdc42_effect-like"/>
</dbReference>
<dbReference type="HOGENOM" id="CLU_073229_0_1_1"/>
<feature type="compositionally biased region" description="Low complexity" evidence="3">
    <location>
        <begin position="1"/>
        <end position="14"/>
    </location>
</feature>